<dbReference type="OMA" id="VMREPKL"/>
<accession>A0A1Y3DU87</accession>
<feature type="region of interest" description="Disordered" evidence="1">
    <location>
        <begin position="77"/>
        <end position="107"/>
    </location>
</feature>
<organism evidence="2 3">
    <name type="scientific">Plasmodium knowlesi</name>
    <dbReference type="NCBI Taxonomy" id="5850"/>
    <lineage>
        <taxon>Eukaryota</taxon>
        <taxon>Sar</taxon>
        <taxon>Alveolata</taxon>
        <taxon>Apicomplexa</taxon>
        <taxon>Aconoidasida</taxon>
        <taxon>Haemosporida</taxon>
        <taxon>Plasmodiidae</taxon>
        <taxon>Plasmodium</taxon>
        <taxon>Plasmodium (Plasmodium)</taxon>
    </lineage>
</organism>
<evidence type="ECO:0000313" key="3">
    <source>
        <dbReference type="Proteomes" id="UP000195012"/>
    </source>
</evidence>
<feature type="region of interest" description="Disordered" evidence="1">
    <location>
        <begin position="556"/>
        <end position="626"/>
    </location>
</feature>
<protein>
    <submittedName>
        <fullName evidence="2">Uncharacterized protein</fullName>
    </submittedName>
</protein>
<dbReference type="Proteomes" id="UP000195012">
    <property type="component" value="Unassembled WGS sequence"/>
</dbReference>
<comment type="caution">
    <text evidence="2">The sequence shown here is derived from an EMBL/GenBank/DDBJ whole genome shotgun (WGS) entry which is preliminary data.</text>
</comment>
<dbReference type="VEuPathDB" id="PlasmoDB:PKNH_0603900"/>
<evidence type="ECO:0000313" key="2">
    <source>
        <dbReference type="EMBL" id="OTN68214.1"/>
    </source>
</evidence>
<dbReference type="EMBL" id="NETL01000017">
    <property type="protein sequence ID" value="OTN68214.1"/>
    <property type="molecule type" value="Genomic_DNA"/>
</dbReference>
<feature type="compositionally biased region" description="Polar residues" evidence="1">
    <location>
        <begin position="556"/>
        <end position="568"/>
    </location>
</feature>
<dbReference type="AlphaFoldDB" id="A0A1Y3DU87"/>
<feature type="compositionally biased region" description="Basic and acidic residues" evidence="1">
    <location>
        <begin position="593"/>
        <end position="619"/>
    </location>
</feature>
<dbReference type="OrthoDB" id="387553at2759"/>
<evidence type="ECO:0000256" key="1">
    <source>
        <dbReference type="SAM" id="MobiDB-lite"/>
    </source>
</evidence>
<reference evidence="2 3" key="1">
    <citation type="submission" date="2017-05" db="EMBL/GenBank/DDBJ databases">
        <title>PacBio assembly of a Plasmodium knowlesi genome sequence with Hi-C correction and manual annotation of the SICAvar gene family.</title>
        <authorList>
            <person name="Lapp S.A."/>
            <person name="Geraldo J.A."/>
            <person name="Chien J.-T."/>
            <person name="Ay F."/>
            <person name="Pakala S.B."/>
            <person name="Batugedara G."/>
            <person name="Humphrey J.C."/>
            <person name="Debarry J.D."/>
            <person name="Le Roch K.G."/>
            <person name="Galinski M.R."/>
            <person name="Kissinger J.C."/>
        </authorList>
    </citation>
    <scope>NUCLEOTIDE SEQUENCE [LARGE SCALE GENOMIC DNA]</scope>
    <source>
        <strain evidence="3">Malayan Strain Pk1 (A+)</strain>
    </source>
</reference>
<dbReference type="eggNOG" id="ENOG502TMY2">
    <property type="taxonomic scope" value="Eukaryota"/>
</dbReference>
<gene>
    <name evidence="2" type="ORF">PKNOH_S03318700</name>
</gene>
<proteinExistence type="predicted"/>
<dbReference type="VEuPathDB" id="PlasmoDB:PKNOH_S03318700"/>
<feature type="region of interest" description="Disordered" evidence="1">
    <location>
        <begin position="1"/>
        <end position="26"/>
    </location>
</feature>
<sequence>MIGVVEAPEDGAEADRGVNEEGDSNDGGVHANVLGDVHTNVLGDVQGGVPVTTLGGENIKNQGVHTNVKLGGMEGSAAMKDQATTKELENREGGGIPDRNNSLKEVQPIGPPDVANAVTSYMLHIPNALHSNDGCYNALSSNSGCRGKAELKVDYARKTIENAKEILRNSDQCVMREPKLDTDELNDMAKFLHNKDGEIGAVGHLSTRETNDLNMAPPFESSNSSLPFIIKGMSETLDYILSIDKTKNKKKNELIQVVQNAHMLLRSNYNLVLKCNSNLSITVKKIRRLYRLYRKLSRSVRMSRKEQTVVVDDAPDVLPSRYSDKEENHFVGGIPNDNDHSTKKGGNLNGQGEVREGVVNEGVVNEGVVNGGVVNGGVVNEGVVNEGVDKVIEGDPTQGNDKTIGSAQGEDKGVQRNICSSVPSSVGCGYSYNLRQIDPQVDPPCGDLNPALAKEKEKDTLFSENPPNEEVISGTNPHEILMNGETQQEEVAHGTVDANQGGPYTHLDEITVKNCDPRDTQGGSNCVGKEDCSLSSKKKLSYAFVKGEEEDRHYKNLTSIESKSTAMSNRKEDAESSIETEERKKKKNTQRNVKGEKANNAESVEKMHSARSLTKEQNKNKKKEREKKKILRQLSKLNSLFFLTFNHKGDIINYLHREIRSSISEFDAAYQLYVSK</sequence>
<feature type="compositionally biased region" description="Basic and acidic residues" evidence="1">
    <location>
        <begin position="83"/>
        <end position="92"/>
    </location>
</feature>
<name>A0A1Y3DU87_PLAKN</name>